<evidence type="ECO:0000313" key="10">
    <source>
        <dbReference type="EMBL" id="KAK5118342.1"/>
    </source>
</evidence>
<keyword evidence="4 8" id="KW-1133">Transmembrane helix</keyword>
<dbReference type="Pfam" id="PF02535">
    <property type="entry name" value="Zip"/>
    <property type="match status" value="1"/>
</dbReference>
<feature type="transmembrane region" description="Helical" evidence="8">
    <location>
        <begin position="274"/>
        <end position="296"/>
    </location>
</feature>
<dbReference type="GO" id="GO:0046873">
    <property type="term" value="F:metal ion transmembrane transporter activity"/>
    <property type="evidence" value="ECO:0007669"/>
    <property type="project" value="InterPro"/>
</dbReference>
<evidence type="ECO:0000256" key="6">
    <source>
        <dbReference type="ARBA" id="ARBA00023136"/>
    </source>
</evidence>
<dbReference type="InterPro" id="IPR045891">
    <property type="entry name" value="ZIP9"/>
</dbReference>
<protein>
    <submittedName>
        <fullName evidence="10">Uncharacterized protein</fullName>
    </submittedName>
</protein>
<feature type="chain" id="PRO_5043017916" evidence="9">
    <location>
        <begin position="21"/>
        <end position="447"/>
    </location>
</feature>
<dbReference type="PANTHER" id="PTHR16133:SF0">
    <property type="entry name" value="ZINC_IRON REGULATED TRANSPORTER-RELATED PROTEIN 102B, ISOFORM E"/>
    <property type="match status" value="1"/>
</dbReference>
<feature type="signal peptide" evidence="9">
    <location>
        <begin position="1"/>
        <end position="20"/>
    </location>
</feature>
<reference evidence="10" key="1">
    <citation type="submission" date="2023-08" db="EMBL/GenBank/DDBJ databases">
        <title>Black Yeasts Isolated from many extreme environments.</title>
        <authorList>
            <person name="Coleine C."/>
            <person name="Stajich J.E."/>
            <person name="Selbmann L."/>
        </authorList>
    </citation>
    <scope>NUCLEOTIDE SEQUENCE</scope>
    <source>
        <strain evidence="10">CCFEE 5401</strain>
    </source>
</reference>
<feature type="compositionally biased region" description="Low complexity" evidence="7">
    <location>
        <begin position="219"/>
        <end position="233"/>
    </location>
</feature>
<feature type="transmembrane region" description="Helical" evidence="8">
    <location>
        <begin position="36"/>
        <end position="55"/>
    </location>
</feature>
<evidence type="ECO:0000256" key="1">
    <source>
        <dbReference type="ARBA" id="ARBA00004127"/>
    </source>
</evidence>
<feature type="region of interest" description="Disordered" evidence="7">
    <location>
        <begin position="118"/>
        <end position="157"/>
    </location>
</feature>
<evidence type="ECO:0000256" key="5">
    <source>
        <dbReference type="ARBA" id="ARBA00023034"/>
    </source>
</evidence>
<feature type="transmembrane region" description="Helical" evidence="8">
    <location>
        <begin position="308"/>
        <end position="330"/>
    </location>
</feature>
<dbReference type="Proteomes" id="UP001310890">
    <property type="component" value="Unassembled WGS sequence"/>
</dbReference>
<dbReference type="PANTHER" id="PTHR16133">
    <property type="entry name" value="SOLUTE CARRIER FAMILY 39 ZINC TRANSPORTER , MEMBER 9-RELATED"/>
    <property type="match status" value="1"/>
</dbReference>
<comment type="caution">
    <text evidence="10">The sequence shown here is derived from an EMBL/GenBank/DDBJ whole genome shotgun (WGS) entry which is preliminary data.</text>
</comment>
<evidence type="ECO:0000313" key="11">
    <source>
        <dbReference type="Proteomes" id="UP001310890"/>
    </source>
</evidence>
<dbReference type="AlphaFoldDB" id="A0AAN7YSL1"/>
<proteinExistence type="predicted"/>
<feature type="region of interest" description="Disordered" evidence="7">
    <location>
        <begin position="212"/>
        <end position="233"/>
    </location>
</feature>
<dbReference type="GO" id="GO:0006829">
    <property type="term" value="P:zinc ion transport"/>
    <property type="evidence" value="ECO:0007669"/>
    <property type="project" value="InterPro"/>
</dbReference>
<name>A0AAN7YSL1_9PEZI</name>
<dbReference type="InterPro" id="IPR003689">
    <property type="entry name" value="ZIP"/>
</dbReference>
<evidence type="ECO:0000256" key="8">
    <source>
        <dbReference type="SAM" id="Phobius"/>
    </source>
</evidence>
<keyword evidence="9" id="KW-0732">Signal</keyword>
<comment type="subcellular location">
    <subcellularLocation>
        <location evidence="1">Endomembrane system</location>
        <topology evidence="1">Multi-pass membrane protein</topology>
    </subcellularLocation>
    <subcellularLocation>
        <location evidence="2">Golgi apparatus membrane</location>
    </subcellularLocation>
</comment>
<evidence type="ECO:0000256" key="4">
    <source>
        <dbReference type="ARBA" id="ARBA00022989"/>
    </source>
</evidence>
<dbReference type="EMBL" id="JAVRRL010000002">
    <property type="protein sequence ID" value="KAK5118342.1"/>
    <property type="molecule type" value="Genomic_DNA"/>
</dbReference>
<gene>
    <name evidence="10" type="ORF">LTR62_002855</name>
</gene>
<keyword evidence="6 8" id="KW-0472">Membrane</keyword>
<dbReference type="GO" id="GO:0000139">
    <property type="term" value="C:Golgi membrane"/>
    <property type="evidence" value="ECO:0007669"/>
    <property type="project" value="UniProtKB-SubCell"/>
</dbReference>
<evidence type="ECO:0000256" key="7">
    <source>
        <dbReference type="SAM" id="MobiDB-lite"/>
    </source>
</evidence>
<sequence>MAGLLMLILLCAVMAAASFAAGVLPLSFSLSQRQLRLITALGTGVLVGTSLIIIIPEGVETLYSAARTGAGGHEHKLRELEIGMNVGRRDVDTLGLLRPIWRDPAKTADRRDDVLDALGVEGNPGEWDATTQTKDDSPATPPTADTPSQNPDHGREPHTWIGISLVAGFALMYLIDTLPKQIASASKSPRRFSISLTSLSFNRIDNDAVADTPTQEAFGPSSNPNSANSNSSGSNSTTIGLLIHALADGIALGASSASASSGNTSSKKGSRLTFIIFLALMLHKAPAAFGLTAVLLKQGLSKRLARAHLIVFSLAAPIGALGTWFIARVFASSSSAEGIVDSGGEGEDTIFATGVLLLFSGGTFLYVAVHTMMAQGSGGHEHQVAQSNGNGYLGVAPEDEDVYGMSNGFGPGKAQQDSDEGGGVVDTLVTGGGMLVPLLLGAFGHGH</sequence>
<evidence type="ECO:0000256" key="3">
    <source>
        <dbReference type="ARBA" id="ARBA00022692"/>
    </source>
</evidence>
<feature type="transmembrane region" description="Helical" evidence="8">
    <location>
        <begin position="350"/>
        <end position="369"/>
    </location>
</feature>
<organism evidence="10 11">
    <name type="scientific">Meristemomyces frigidus</name>
    <dbReference type="NCBI Taxonomy" id="1508187"/>
    <lineage>
        <taxon>Eukaryota</taxon>
        <taxon>Fungi</taxon>
        <taxon>Dikarya</taxon>
        <taxon>Ascomycota</taxon>
        <taxon>Pezizomycotina</taxon>
        <taxon>Dothideomycetes</taxon>
        <taxon>Dothideomycetidae</taxon>
        <taxon>Mycosphaerellales</taxon>
        <taxon>Teratosphaeriaceae</taxon>
        <taxon>Meristemomyces</taxon>
    </lineage>
</organism>
<keyword evidence="3 8" id="KW-0812">Transmembrane</keyword>
<evidence type="ECO:0000256" key="2">
    <source>
        <dbReference type="ARBA" id="ARBA00004394"/>
    </source>
</evidence>
<keyword evidence="5" id="KW-0333">Golgi apparatus</keyword>
<accession>A0AAN7YSL1</accession>
<evidence type="ECO:0000256" key="9">
    <source>
        <dbReference type="SAM" id="SignalP"/>
    </source>
</evidence>